<sequence length="176" mass="20273">MFIACSSNKKVSSFKPSSPVIVMMSKPHKKVYRIDIPFGVKIKNSSSSKLSFVTMNYNYFLNKKGIGEDLFIYNDAEELVEIENNQIKSISPFLTNKYIIYSRYQIDSSEVTQKDLKPYVLKMLKNNLDTFRIKSVLEFKKKHAALFEKLTKGDSISIQFLDNGKLGEYVTVPAKW</sequence>
<gene>
    <name evidence="1" type="ORF">D6200_05835</name>
</gene>
<dbReference type="Proteomes" id="UP000269693">
    <property type="component" value="Chromosome"/>
</dbReference>
<keyword evidence="2" id="KW-1185">Reference proteome</keyword>
<proteinExistence type="predicted"/>
<dbReference type="EMBL" id="CP032544">
    <property type="protein sequence ID" value="AZJ32117.1"/>
    <property type="molecule type" value="Genomic_DNA"/>
</dbReference>
<organism evidence="1 2">
    <name type="scientific">Tenacibaculum mesophilum</name>
    <dbReference type="NCBI Taxonomy" id="104268"/>
    <lineage>
        <taxon>Bacteria</taxon>
        <taxon>Pseudomonadati</taxon>
        <taxon>Bacteroidota</taxon>
        <taxon>Flavobacteriia</taxon>
        <taxon>Flavobacteriales</taxon>
        <taxon>Flavobacteriaceae</taxon>
        <taxon>Tenacibaculum</taxon>
    </lineage>
</organism>
<evidence type="ECO:0000313" key="1">
    <source>
        <dbReference type="EMBL" id="AZJ32117.1"/>
    </source>
</evidence>
<evidence type="ECO:0008006" key="3">
    <source>
        <dbReference type="Google" id="ProtNLM"/>
    </source>
</evidence>
<accession>A0ABM7CEE1</accession>
<protein>
    <recommendedName>
        <fullName evidence="3">Lipoprotein</fullName>
    </recommendedName>
</protein>
<name>A0ABM7CEE1_9FLAO</name>
<reference evidence="1 2" key="1">
    <citation type="submission" date="2018-09" db="EMBL/GenBank/DDBJ databases">
        <title>Insights into the microbiota of Asian seabass (Lates calcarifer) with tenacibaculosis symptoms and description of sp. nov. Tenacibaculum singaporense.</title>
        <authorList>
            <person name="Miyake S."/>
            <person name="Soh M."/>
            <person name="Azman M.N."/>
            <person name="Ngoh S.Y."/>
            <person name="Orban L."/>
            <person name="Seedorf H."/>
        </authorList>
    </citation>
    <scope>NUCLEOTIDE SEQUENCE [LARGE SCALE GENOMIC DNA]</scope>
    <source>
        <strain evidence="1 2">DSM 13764</strain>
    </source>
</reference>
<evidence type="ECO:0000313" key="2">
    <source>
        <dbReference type="Proteomes" id="UP000269693"/>
    </source>
</evidence>